<dbReference type="PATRIC" id="fig|1303.82.peg.1351"/>
<evidence type="ECO:0000313" key="3">
    <source>
        <dbReference type="Proteomes" id="UP000072363"/>
    </source>
</evidence>
<dbReference type="PANTHER" id="PTHR21040">
    <property type="entry name" value="BCDNA.GH04120"/>
    <property type="match status" value="1"/>
</dbReference>
<dbReference type="EMBL" id="LQNZ01000113">
    <property type="protein sequence ID" value="KXT94461.1"/>
    <property type="molecule type" value="Genomic_DNA"/>
</dbReference>
<dbReference type="InterPro" id="IPR017853">
    <property type="entry name" value="GH"/>
</dbReference>
<comment type="caution">
    <text evidence="2">The sequence shown here is derived from an EMBL/GenBank/DDBJ whole genome shotgun (WGS) entry which is preliminary data.</text>
</comment>
<dbReference type="InterPro" id="IPR038901">
    <property type="entry name" value="HEXDC-like"/>
</dbReference>
<proteinExistence type="predicted"/>
<dbReference type="Gene3D" id="3.30.160.230">
    <property type="entry name" value="N-acetyl-beta-d-glucosaminidase"/>
    <property type="match status" value="1"/>
</dbReference>
<dbReference type="Pfam" id="PF18229">
    <property type="entry name" value="GcnA_N"/>
    <property type="match status" value="1"/>
</dbReference>
<dbReference type="Gene3D" id="3.20.20.80">
    <property type="entry name" value="Glycosidases"/>
    <property type="match status" value="1"/>
</dbReference>
<dbReference type="InterPro" id="IPR041272">
    <property type="entry name" value="GcnA_N"/>
</dbReference>
<dbReference type="GO" id="GO:0015929">
    <property type="term" value="F:hexosaminidase activity"/>
    <property type="evidence" value="ECO:0007669"/>
    <property type="project" value="InterPro"/>
</dbReference>
<organism evidence="2 3">
    <name type="scientific">Streptococcus oralis</name>
    <dbReference type="NCBI Taxonomy" id="1303"/>
    <lineage>
        <taxon>Bacteria</taxon>
        <taxon>Bacillati</taxon>
        <taxon>Bacillota</taxon>
        <taxon>Bacilli</taxon>
        <taxon>Lactobacillales</taxon>
        <taxon>Streptococcaceae</taxon>
        <taxon>Streptococcus</taxon>
    </lineage>
</organism>
<dbReference type="PANTHER" id="PTHR21040:SF8">
    <property type="entry name" value="BCDNA.GH04120"/>
    <property type="match status" value="1"/>
</dbReference>
<protein>
    <submittedName>
        <fullName evidence="2">Glycosyl hydrolase-related protein</fullName>
    </submittedName>
</protein>
<dbReference type="Proteomes" id="UP000072363">
    <property type="component" value="Unassembled WGS sequence"/>
</dbReference>
<reference evidence="2 3" key="1">
    <citation type="submission" date="2016-01" db="EMBL/GenBank/DDBJ databases">
        <title>Highly variable Streptococcus oralis are common among viridans streptococci isolated from primates.</title>
        <authorList>
            <person name="Denapaite D."/>
            <person name="Rieger M."/>
            <person name="Koendgen S."/>
            <person name="Brueckner R."/>
            <person name="Ochigava I."/>
            <person name="Kappeler P."/>
            <person name="Maetz-Rensing K."/>
            <person name="Leendertz F."/>
            <person name="Hakenbeck R."/>
        </authorList>
    </citation>
    <scope>NUCLEOTIDE SEQUENCE [LARGE SCALE GENOMIC DNA]</scope>
    <source>
        <strain evidence="2 3">DD27</strain>
    </source>
</reference>
<evidence type="ECO:0000313" key="2">
    <source>
        <dbReference type="EMBL" id="KXT94461.1"/>
    </source>
</evidence>
<dbReference type="AlphaFoldDB" id="A0A139PWB4"/>
<name>A0A139PWB4_STROR</name>
<gene>
    <name evidence="2" type="ORF">SORDD27_01259</name>
</gene>
<accession>A0A139PWB4</accession>
<evidence type="ECO:0000259" key="1">
    <source>
        <dbReference type="Pfam" id="PF18229"/>
    </source>
</evidence>
<keyword evidence="2" id="KW-0378">Hydrolase</keyword>
<feature type="domain" description="N-acetyl-beta-D-glucosaminidase N-terminal" evidence="1">
    <location>
        <begin position="3"/>
        <end position="79"/>
    </location>
</feature>
<dbReference type="SUPFAM" id="SSF51445">
    <property type="entry name" value="(Trans)glycosidases"/>
    <property type="match status" value="1"/>
</dbReference>
<sequence>MVTFTGLSPKQTQAIDLLTKHISLTDVEVAVAQSDQSSISIKGEGGRYQLTYRKPHQLYRALSLLATALVEADKVAIEEQAAYEDLAYMADCSRNAVLNVASAKQMIEVLALMGYSTFELYMEDTYQIEGQPYFGYFRGAYSAEELQEIETYAQQFDMTFVPCIQTLAHLSAFVNGVSKKCKNSVM</sequence>